<dbReference type="InterPro" id="IPR037914">
    <property type="entry name" value="SpoVT-AbrB_sf"/>
</dbReference>
<gene>
    <name evidence="1" type="ORF">LEA_12854</name>
</gene>
<comment type="caution">
    <text evidence="1">The sequence shown here is derived from an EMBL/GenBank/DDBJ whole genome shotgun (WGS) entry which is preliminary data.</text>
</comment>
<dbReference type="EMBL" id="AJWY01008710">
    <property type="protein sequence ID" value="EKC60453.1"/>
    <property type="molecule type" value="Genomic_DNA"/>
</dbReference>
<proteinExistence type="predicted"/>
<sequence>MTKLYRVLGKRGRITIPFEIRQRVGFTYNDVLSFTESPDGRTVTVKREKICDNCSGTKTADKETEMTLEDFLDSLSAEQQRVALVHLSVKWAEQKAQNTNI</sequence>
<accession>K1SS86</accession>
<dbReference type="Gene3D" id="2.10.260.10">
    <property type="match status" value="1"/>
</dbReference>
<dbReference type="SUPFAM" id="SSF89447">
    <property type="entry name" value="AbrB/MazE/MraZ-like"/>
    <property type="match status" value="1"/>
</dbReference>
<protein>
    <submittedName>
        <fullName evidence="1">Protein containing SpoVT/AbrB-like, predicted transcription regulator domain protein</fullName>
    </submittedName>
</protein>
<reference evidence="1" key="1">
    <citation type="journal article" date="2013" name="Environ. Microbiol.">
        <title>Microbiota from the distal guts of lean and obese adolescents exhibit partial functional redundancy besides clear differences in community structure.</title>
        <authorList>
            <person name="Ferrer M."/>
            <person name="Ruiz A."/>
            <person name="Lanza F."/>
            <person name="Haange S.B."/>
            <person name="Oberbach A."/>
            <person name="Till H."/>
            <person name="Bargiela R."/>
            <person name="Campoy C."/>
            <person name="Segura M.T."/>
            <person name="Richter M."/>
            <person name="von Bergen M."/>
            <person name="Seifert J."/>
            <person name="Suarez A."/>
        </authorList>
    </citation>
    <scope>NUCLEOTIDE SEQUENCE</scope>
</reference>
<name>K1SS86_9ZZZZ</name>
<organism evidence="1">
    <name type="scientific">human gut metagenome</name>
    <dbReference type="NCBI Taxonomy" id="408170"/>
    <lineage>
        <taxon>unclassified sequences</taxon>
        <taxon>metagenomes</taxon>
        <taxon>organismal metagenomes</taxon>
    </lineage>
</organism>
<dbReference type="AlphaFoldDB" id="K1SS86"/>
<evidence type="ECO:0000313" key="1">
    <source>
        <dbReference type="EMBL" id="EKC60453.1"/>
    </source>
</evidence>